<dbReference type="PANTHER" id="PTHR32309:SF31">
    <property type="entry name" value="CAPSULAR EXOPOLYSACCHARIDE FAMILY"/>
    <property type="match status" value="1"/>
</dbReference>
<dbReference type="InterPro" id="IPR050445">
    <property type="entry name" value="Bact_polysacc_biosynth/exp"/>
</dbReference>
<keyword evidence="1" id="KW-0547">Nucleotide-binding</keyword>
<dbReference type="InterPro" id="IPR005702">
    <property type="entry name" value="Wzc-like_C"/>
</dbReference>
<dbReference type="Gene3D" id="3.40.50.300">
    <property type="entry name" value="P-loop containing nucleotide triphosphate hydrolases"/>
    <property type="match status" value="1"/>
</dbReference>
<name>A0A843YHW4_9RHOB</name>
<reference evidence="4 5" key="1">
    <citation type="submission" date="2019-10" db="EMBL/GenBank/DDBJ databases">
        <title>Epibacterium sp. nov., isolated from seawater.</title>
        <authorList>
            <person name="Zhang X."/>
            <person name="Li N."/>
        </authorList>
    </citation>
    <scope>NUCLEOTIDE SEQUENCE [LARGE SCALE GENOMIC DNA]</scope>
    <source>
        <strain evidence="4 5">SM1979</strain>
    </source>
</reference>
<evidence type="ECO:0000313" key="5">
    <source>
        <dbReference type="Proteomes" id="UP000444174"/>
    </source>
</evidence>
<comment type="caution">
    <text evidence="4">The sequence shown here is derived from an EMBL/GenBank/DDBJ whole genome shotgun (WGS) entry which is preliminary data.</text>
</comment>
<evidence type="ECO:0000313" key="4">
    <source>
        <dbReference type="EMBL" id="MQQ09265.1"/>
    </source>
</evidence>
<evidence type="ECO:0000256" key="1">
    <source>
        <dbReference type="ARBA" id="ARBA00022741"/>
    </source>
</evidence>
<dbReference type="InterPro" id="IPR027417">
    <property type="entry name" value="P-loop_NTPase"/>
</dbReference>
<dbReference type="AlphaFoldDB" id="A0A843YHW4"/>
<evidence type="ECO:0000256" key="3">
    <source>
        <dbReference type="SAM" id="MobiDB-lite"/>
    </source>
</evidence>
<feature type="compositionally biased region" description="Basic and acidic residues" evidence="3">
    <location>
        <begin position="70"/>
        <end position="82"/>
    </location>
</feature>
<keyword evidence="5" id="KW-1185">Reference proteome</keyword>
<accession>A0A843YHW4</accession>
<dbReference type="PANTHER" id="PTHR32309">
    <property type="entry name" value="TYROSINE-PROTEIN KINASE"/>
    <property type="match status" value="1"/>
</dbReference>
<feature type="region of interest" description="Disordered" evidence="3">
    <location>
        <begin position="57"/>
        <end position="88"/>
    </location>
</feature>
<sequence length="317" mass="34465">MKDLCDWNTAELGDGDKVEHVRPLTEERTVAQPPKIKSFHRRNREIETVLVTEPKPVAPPATLAATHSMPAEKPEAVLEKEPTPSVSRSPLWSRVRTIKVDTDLAMRRGLPMVDRFRDTESAKAIDLLRTRMLHTLRAQGWRRVAIAAPTSGCGATWVTTNLAQGLARIPNSRTIVMDLNFRKPGVAQALALPVQGDMAGFLSGRLPGHRHLLRLTDGLAVGLNGASTAVGSEVLHNPTAAKVIDTMMEDSRADVALFDLPPVLEHDDLTAFLPQVDGVLLVADGTRTTAKDLAACEKILAGHTQLLGVVLNRARPK</sequence>
<evidence type="ECO:0000256" key="2">
    <source>
        <dbReference type="ARBA" id="ARBA00022840"/>
    </source>
</evidence>
<dbReference type="Proteomes" id="UP000444174">
    <property type="component" value="Unassembled WGS sequence"/>
</dbReference>
<dbReference type="SUPFAM" id="SSF52540">
    <property type="entry name" value="P-loop containing nucleoside triphosphate hydrolases"/>
    <property type="match status" value="1"/>
</dbReference>
<dbReference type="EMBL" id="WIBF01000007">
    <property type="protein sequence ID" value="MQQ09265.1"/>
    <property type="molecule type" value="Genomic_DNA"/>
</dbReference>
<proteinExistence type="predicted"/>
<dbReference type="RefSeq" id="WP_153216211.1">
    <property type="nucleotide sequence ID" value="NZ_WIBF01000007.1"/>
</dbReference>
<dbReference type="CDD" id="cd05387">
    <property type="entry name" value="BY-kinase"/>
    <property type="match status" value="1"/>
</dbReference>
<gene>
    <name evidence="4" type="ORF">GFB49_12430</name>
</gene>
<keyword evidence="2" id="KW-0067">ATP-binding</keyword>
<protein>
    <submittedName>
        <fullName evidence="4">Exopolysaccharide biosynthesis protein</fullName>
    </submittedName>
</protein>
<organism evidence="4 5">
    <name type="scientific">Tritonibacter litoralis</name>
    <dbReference type="NCBI Taxonomy" id="2662264"/>
    <lineage>
        <taxon>Bacteria</taxon>
        <taxon>Pseudomonadati</taxon>
        <taxon>Pseudomonadota</taxon>
        <taxon>Alphaproteobacteria</taxon>
        <taxon>Rhodobacterales</taxon>
        <taxon>Paracoccaceae</taxon>
        <taxon>Tritonibacter</taxon>
    </lineage>
</organism>